<dbReference type="PROSITE" id="PS51257">
    <property type="entry name" value="PROKAR_LIPOPROTEIN"/>
    <property type="match status" value="1"/>
</dbReference>
<feature type="chain" id="PRO_5027012194" evidence="1">
    <location>
        <begin position="20"/>
        <end position="213"/>
    </location>
</feature>
<gene>
    <name evidence="3" type="ORF">GQF63_05020</name>
</gene>
<dbReference type="Proteomes" id="UP000435036">
    <property type="component" value="Unassembled WGS sequence"/>
</dbReference>
<dbReference type="SMART" id="SM00867">
    <property type="entry name" value="YceI"/>
    <property type="match status" value="1"/>
</dbReference>
<keyword evidence="4" id="KW-1185">Reference proteome</keyword>
<feature type="signal peptide" evidence="1">
    <location>
        <begin position="1"/>
        <end position="19"/>
    </location>
</feature>
<evidence type="ECO:0000313" key="3">
    <source>
        <dbReference type="EMBL" id="MVZ61376.1"/>
    </source>
</evidence>
<dbReference type="OrthoDB" id="951410at2"/>
<evidence type="ECO:0000259" key="2">
    <source>
        <dbReference type="SMART" id="SM00867"/>
    </source>
</evidence>
<dbReference type="RefSeq" id="WP_160368018.1">
    <property type="nucleotide sequence ID" value="NZ_WSQA01000003.1"/>
</dbReference>
<comment type="caution">
    <text evidence="3">The sequence shown here is derived from an EMBL/GenBank/DDBJ whole genome shotgun (WGS) entry which is preliminary data.</text>
</comment>
<name>A0A6N8KWA9_9SPHI</name>
<evidence type="ECO:0000313" key="4">
    <source>
        <dbReference type="Proteomes" id="UP000435036"/>
    </source>
</evidence>
<dbReference type="InterPro" id="IPR007372">
    <property type="entry name" value="Lipid/polyisoprenoid-bd_YceI"/>
</dbReference>
<dbReference type="EMBL" id="WSQA01000003">
    <property type="protein sequence ID" value="MVZ61376.1"/>
    <property type="molecule type" value="Genomic_DNA"/>
</dbReference>
<proteinExistence type="predicted"/>
<reference evidence="3 4" key="1">
    <citation type="submission" date="2019-12" db="EMBL/GenBank/DDBJ databases">
        <authorList>
            <person name="Dong K."/>
        </authorList>
    </citation>
    <scope>NUCLEOTIDE SEQUENCE [LARGE SCALE GENOMIC DNA]</scope>
    <source>
        <strain evidence="3 4">JCM 31225</strain>
    </source>
</reference>
<dbReference type="Gene3D" id="2.40.128.110">
    <property type="entry name" value="Lipid/polyisoprenoid-binding, YceI-like"/>
    <property type="match status" value="1"/>
</dbReference>
<protein>
    <submittedName>
        <fullName evidence="3">YceI family protein</fullName>
    </submittedName>
</protein>
<keyword evidence="1" id="KW-0732">Signal</keyword>
<dbReference type="SUPFAM" id="SSF101874">
    <property type="entry name" value="YceI-like"/>
    <property type="match status" value="1"/>
</dbReference>
<dbReference type="PANTHER" id="PTHR34406:SF1">
    <property type="entry name" value="PROTEIN YCEI"/>
    <property type="match status" value="1"/>
</dbReference>
<dbReference type="Pfam" id="PF04264">
    <property type="entry name" value="YceI"/>
    <property type="match status" value="1"/>
</dbReference>
<dbReference type="PANTHER" id="PTHR34406">
    <property type="entry name" value="PROTEIN YCEI"/>
    <property type="match status" value="1"/>
</dbReference>
<evidence type="ECO:0000256" key="1">
    <source>
        <dbReference type="SAM" id="SignalP"/>
    </source>
</evidence>
<accession>A0A6N8KWA9</accession>
<dbReference type="AlphaFoldDB" id="A0A6N8KWA9"/>
<organism evidence="3 4">
    <name type="scientific">Sphingobacterium humi</name>
    <dbReference type="NCBI Taxonomy" id="1796905"/>
    <lineage>
        <taxon>Bacteria</taxon>
        <taxon>Pseudomonadati</taxon>
        <taxon>Bacteroidota</taxon>
        <taxon>Sphingobacteriia</taxon>
        <taxon>Sphingobacteriales</taxon>
        <taxon>Sphingobacteriaceae</taxon>
        <taxon>Sphingobacterium</taxon>
    </lineage>
</organism>
<sequence>MKKITLLSAIAALVLASCAGNPDGKKAETSDSVETTLNADSVATGTAYTVDTAASKLVWTGTKVTGKHTGTVNIKSGSVQVDNGSVTGGNFVLDMNSISSTDLEGEYKEKLDGHLKADDFFGVATHPEATFAITEVKPGAAAGDLVVSGNLTIKGISKNITFDAKVVDSTDTNVKATANFNIARADWGVNYEGKSDDLISKEINFDITLVANK</sequence>
<dbReference type="InterPro" id="IPR036761">
    <property type="entry name" value="TTHA0802/YceI-like_sf"/>
</dbReference>
<feature type="domain" description="Lipid/polyisoprenoid-binding YceI-like" evidence="2">
    <location>
        <begin position="47"/>
        <end position="212"/>
    </location>
</feature>